<dbReference type="InterPro" id="IPR046341">
    <property type="entry name" value="SET_dom_sf"/>
</dbReference>
<dbReference type="GO" id="GO:0032259">
    <property type="term" value="P:methylation"/>
    <property type="evidence" value="ECO:0007669"/>
    <property type="project" value="UniProtKB-KW"/>
</dbReference>
<dbReference type="GO" id="GO:0008168">
    <property type="term" value="F:methyltransferase activity"/>
    <property type="evidence" value="ECO:0007669"/>
    <property type="project" value="UniProtKB-KW"/>
</dbReference>
<dbReference type="PANTHER" id="PTHR12350:SF19">
    <property type="entry name" value="SET DOMAIN-CONTAINING PROTEIN"/>
    <property type="match status" value="1"/>
</dbReference>
<dbReference type="Proteomes" id="UP000258309">
    <property type="component" value="Unassembled WGS sequence"/>
</dbReference>
<protein>
    <recommendedName>
        <fullName evidence="4">Post-SET domain-containing protein</fullName>
    </recommendedName>
</protein>
<sequence>MAPLTPHWAQPSHGDIQEVVMTSPTEFTTKSLSKISLPPYGLFAKLNFPPCTVASEATYATVQMGKDSHLDLNSDLVYINHSCDPSLIFDMSSMSVIAGAKGLAVGQELTFFYPSTEWSMAQGFGCFCGTEQCRGYISGAKDMTKEQLEGYWINAHIRSLLEERNNSSSYASNVKNEAQPTSSGNVELKKVDEKENGAVLEKEVDVTEEALKASLEQARKMLAAAQKALDSYISIHVENNDEGVALNSNGNLGCNGRTRRGVTSREMSGEMGGDTIPASTHSVATSLA</sequence>
<proteinExistence type="predicted"/>
<dbReference type="SUPFAM" id="SSF82199">
    <property type="entry name" value="SET domain"/>
    <property type="match status" value="1"/>
</dbReference>
<dbReference type="EMBL" id="NCSJ02000336">
    <property type="protein sequence ID" value="RFU25403.1"/>
    <property type="molecule type" value="Genomic_DNA"/>
</dbReference>
<feature type="region of interest" description="Disordered" evidence="3">
    <location>
        <begin position="256"/>
        <end position="288"/>
    </location>
</feature>
<feature type="domain" description="Post-SET" evidence="4">
    <location>
        <begin position="122"/>
        <end position="138"/>
    </location>
</feature>
<evidence type="ECO:0000256" key="1">
    <source>
        <dbReference type="ARBA" id="ARBA00022603"/>
    </source>
</evidence>
<feature type="non-terminal residue" evidence="5">
    <location>
        <position position="288"/>
    </location>
</feature>
<gene>
    <name evidence="5" type="ORF">B7463_g10943</name>
</gene>
<evidence type="ECO:0000259" key="4">
    <source>
        <dbReference type="PROSITE" id="PS50868"/>
    </source>
</evidence>
<accession>A0A3E2GXC1</accession>
<dbReference type="Gene3D" id="2.170.270.10">
    <property type="entry name" value="SET domain"/>
    <property type="match status" value="1"/>
</dbReference>
<dbReference type="AlphaFoldDB" id="A0A3E2GXC1"/>
<keyword evidence="1" id="KW-0489">Methyltransferase</keyword>
<dbReference type="OrthoDB" id="5984008at2759"/>
<organism evidence="5 6">
    <name type="scientific">Scytalidium lignicola</name>
    <name type="common">Hyphomycete</name>
    <dbReference type="NCBI Taxonomy" id="5539"/>
    <lineage>
        <taxon>Eukaryota</taxon>
        <taxon>Fungi</taxon>
        <taxon>Dikarya</taxon>
        <taxon>Ascomycota</taxon>
        <taxon>Pezizomycotina</taxon>
        <taxon>Leotiomycetes</taxon>
        <taxon>Leotiomycetes incertae sedis</taxon>
        <taxon>Scytalidium</taxon>
    </lineage>
</organism>
<evidence type="ECO:0000313" key="6">
    <source>
        <dbReference type="Proteomes" id="UP000258309"/>
    </source>
</evidence>
<dbReference type="PANTHER" id="PTHR12350">
    <property type="entry name" value="HISTONE-LYSINE N-METHYLTRANSFERASE-RELATED"/>
    <property type="match status" value="1"/>
</dbReference>
<evidence type="ECO:0000256" key="2">
    <source>
        <dbReference type="ARBA" id="ARBA00022679"/>
    </source>
</evidence>
<keyword evidence="6" id="KW-1185">Reference proteome</keyword>
<dbReference type="InterPro" id="IPR003616">
    <property type="entry name" value="Post-SET_dom"/>
</dbReference>
<dbReference type="STRING" id="5539.A0A3E2GXC1"/>
<evidence type="ECO:0000313" key="5">
    <source>
        <dbReference type="EMBL" id="RFU25403.1"/>
    </source>
</evidence>
<feature type="non-terminal residue" evidence="5">
    <location>
        <position position="1"/>
    </location>
</feature>
<evidence type="ECO:0000256" key="3">
    <source>
        <dbReference type="SAM" id="MobiDB-lite"/>
    </source>
</evidence>
<keyword evidence="2" id="KW-0808">Transferase</keyword>
<dbReference type="PROSITE" id="PS50868">
    <property type="entry name" value="POST_SET"/>
    <property type="match status" value="1"/>
</dbReference>
<name>A0A3E2GXC1_SCYLI</name>
<comment type="caution">
    <text evidence="5">The sequence shown here is derived from an EMBL/GenBank/DDBJ whole genome shotgun (WGS) entry which is preliminary data.</text>
</comment>
<dbReference type="OMA" id="WINAHIR"/>
<feature type="compositionally biased region" description="Polar residues" evidence="3">
    <location>
        <begin position="277"/>
        <end position="288"/>
    </location>
</feature>
<reference evidence="5 6" key="1">
    <citation type="submission" date="2018-05" db="EMBL/GenBank/DDBJ databases">
        <title>Draft genome sequence of Scytalidium lignicola DSM 105466, a ubiquitous saprotrophic fungus.</title>
        <authorList>
            <person name="Buettner E."/>
            <person name="Gebauer A.M."/>
            <person name="Hofrichter M."/>
            <person name="Liers C."/>
            <person name="Kellner H."/>
        </authorList>
    </citation>
    <scope>NUCLEOTIDE SEQUENCE [LARGE SCALE GENOMIC DNA]</scope>
    <source>
        <strain evidence="5 6">DSM 105466</strain>
    </source>
</reference>
<dbReference type="InterPro" id="IPR053201">
    <property type="entry name" value="Flavunoidine_N-MTase"/>
</dbReference>